<keyword evidence="3" id="KW-1185">Reference proteome</keyword>
<dbReference type="RefSeq" id="XP_006691560.1">
    <property type="nucleotide sequence ID" value="XM_006691497.1"/>
</dbReference>
<name>G0S0K8_CHATD</name>
<dbReference type="KEGG" id="cthr:CTHT_0010370"/>
<dbReference type="GeneID" id="18255075"/>
<feature type="region of interest" description="Disordered" evidence="1">
    <location>
        <begin position="45"/>
        <end position="66"/>
    </location>
</feature>
<dbReference type="AlphaFoldDB" id="G0S0K8"/>
<feature type="compositionally biased region" description="Low complexity" evidence="1">
    <location>
        <begin position="303"/>
        <end position="315"/>
    </location>
</feature>
<reference evidence="2 3" key="1">
    <citation type="journal article" date="2011" name="Cell">
        <title>Insight into structure and assembly of the nuclear pore complex by utilizing the genome of a eukaryotic thermophile.</title>
        <authorList>
            <person name="Amlacher S."/>
            <person name="Sarges P."/>
            <person name="Flemming D."/>
            <person name="van Noort V."/>
            <person name="Kunze R."/>
            <person name="Devos D.P."/>
            <person name="Arumugam M."/>
            <person name="Bork P."/>
            <person name="Hurt E."/>
        </authorList>
    </citation>
    <scope>NUCLEOTIDE SEQUENCE [LARGE SCALE GENOMIC DNA]</scope>
    <source>
        <strain evidence="3">DSM 1495 / CBS 144.50 / IMI 039719</strain>
    </source>
</reference>
<dbReference type="Proteomes" id="UP000008066">
    <property type="component" value="Unassembled WGS sequence"/>
</dbReference>
<proteinExistence type="predicted"/>
<dbReference type="HOGENOM" id="CLU_378543_0_0_1"/>
<sequence length="732" mass="80889">MAPSSAGVLAALKRAREEKVKEFNALISVAEKLLRTIEDVERNLSGTLEKKGSPAPTPARYEAVSEGPSRRAFLRIDRNHPDWRNATPAGIITLLVEKLGFPRKDIVKVYPVNSGFAIEVSRPELRSSLAAQPKEHDYRIDPETVTFAYLVKNVPEYILAHDGSCRHTDPLIREEVAAVTKEREFNIHAVNTPRAYLVVLTRKITPFRIFDSDPSILLKRKVRIYTCERCFGFHHKDKCRSAPRCGECGAPAHNHNQHFPLPQCPNCLGPAKPGHSDCPTKPKVWQGRLMKLTESQRKAVRKAGQAAYRAARQQPIPAPAFTERPQSGSAPESQSPTPTLAAASLPRAHTEPPQQPARPILQPALGAAQGRGTNIPREEVRDRLRKAVSLATSRWPAKVVIMETSEILSKKCCDFSQLVNFLSSGSRLWENRTASAPCSWMPSGAVRLRASSSRSGHHYERRWRQSPPERPGPRPAAYAEPEQEEHIEDCIVVRTSLDSGDESDLVTRAAIYVDRRLLASAPTAPEHGTWIATRRLHILNPEGPTHRGGGVIDLAFGPARAFAEFAHWASDHRALVVSIPSRSPGRLPPPKRLPEARFEEAAPLLKSLLPPAPVTFDSREELEQFAWDVFDTLAGGPKRVLARFGSVLVFPPEWAARLADPPSDDELKNAFLGATPNTPGLDGVPLAFLRHTWELVRPAARAIAEGCIKWGAFPKAFKQATVVTLSKPGRDP</sequence>
<gene>
    <name evidence="2" type="ORF">CTHT_0010370</name>
</gene>
<evidence type="ECO:0000313" key="2">
    <source>
        <dbReference type="EMBL" id="EGS22568.1"/>
    </source>
</evidence>
<dbReference type="OrthoDB" id="10685262at2759"/>
<dbReference type="EMBL" id="GL988039">
    <property type="protein sequence ID" value="EGS22568.1"/>
    <property type="molecule type" value="Genomic_DNA"/>
</dbReference>
<feature type="region of interest" description="Disordered" evidence="1">
    <location>
        <begin position="451"/>
        <end position="484"/>
    </location>
</feature>
<feature type="region of interest" description="Disordered" evidence="1">
    <location>
        <begin position="303"/>
        <end position="358"/>
    </location>
</feature>
<evidence type="ECO:0000313" key="3">
    <source>
        <dbReference type="Proteomes" id="UP000008066"/>
    </source>
</evidence>
<feature type="compositionally biased region" description="Polar residues" evidence="1">
    <location>
        <begin position="324"/>
        <end position="338"/>
    </location>
</feature>
<organism evidence="3">
    <name type="scientific">Chaetomium thermophilum (strain DSM 1495 / CBS 144.50 / IMI 039719)</name>
    <name type="common">Thermochaetoides thermophila</name>
    <dbReference type="NCBI Taxonomy" id="759272"/>
    <lineage>
        <taxon>Eukaryota</taxon>
        <taxon>Fungi</taxon>
        <taxon>Dikarya</taxon>
        <taxon>Ascomycota</taxon>
        <taxon>Pezizomycotina</taxon>
        <taxon>Sordariomycetes</taxon>
        <taxon>Sordariomycetidae</taxon>
        <taxon>Sordariales</taxon>
        <taxon>Chaetomiaceae</taxon>
        <taxon>Thermochaetoides</taxon>
    </lineage>
</organism>
<accession>G0S0K8</accession>
<evidence type="ECO:0000256" key="1">
    <source>
        <dbReference type="SAM" id="MobiDB-lite"/>
    </source>
</evidence>
<protein>
    <submittedName>
        <fullName evidence="2">Uncharacterized protein</fullName>
    </submittedName>
</protein>